<dbReference type="GO" id="GO:0005868">
    <property type="term" value="C:cytoplasmic dynein complex"/>
    <property type="evidence" value="ECO:0007669"/>
    <property type="project" value="TreeGrafter"/>
</dbReference>
<dbReference type="AlphaFoldDB" id="A0A4P9X813"/>
<comment type="subcellular location">
    <subcellularLocation>
        <location evidence="1">Cytoplasm</location>
    </subcellularLocation>
</comment>
<dbReference type="InterPro" id="IPR036322">
    <property type="entry name" value="WD40_repeat_dom_sf"/>
</dbReference>
<name>A0A4P9X813_9FUNG</name>
<keyword evidence="4" id="KW-0677">Repeat</keyword>
<gene>
    <name evidence="6" type="ORF">CXG81DRAFT_25900</name>
</gene>
<protein>
    <recommendedName>
        <fullName evidence="8">WD40 repeat-like protein</fullName>
    </recommendedName>
</protein>
<dbReference type="GO" id="GO:0042073">
    <property type="term" value="P:intraciliary transport"/>
    <property type="evidence" value="ECO:0007669"/>
    <property type="project" value="TreeGrafter"/>
</dbReference>
<dbReference type="STRING" id="1555241.A0A4P9X813"/>
<dbReference type="PANTHER" id="PTHR12442:SF26">
    <property type="entry name" value="CYTOPLASMIC DYNEIN 2 INTERMEDIATE CHAIN 2"/>
    <property type="match status" value="1"/>
</dbReference>
<evidence type="ECO:0000256" key="3">
    <source>
        <dbReference type="ARBA" id="ARBA00022574"/>
    </source>
</evidence>
<evidence type="ECO:0000256" key="4">
    <source>
        <dbReference type="ARBA" id="ARBA00022737"/>
    </source>
</evidence>
<dbReference type="InterPro" id="IPR015943">
    <property type="entry name" value="WD40/YVTN_repeat-like_dom_sf"/>
</dbReference>
<dbReference type="GO" id="GO:0097014">
    <property type="term" value="C:ciliary plasm"/>
    <property type="evidence" value="ECO:0007669"/>
    <property type="project" value="TreeGrafter"/>
</dbReference>
<dbReference type="InterPro" id="IPR050687">
    <property type="entry name" value="Dynein_IC"/>
</dbReference>
<proteinExistence type="predicted"/>
<dbReference type="Proteomes" id="UP000274922">
    <property type="component" value="Unassembled WGS sequence"/>
</dbReference>
<reference evidence="7" key="1">
    <citation type="journal article" date="2018" name="Nat. Microbiol.">
        <title>Leveraging single-cell genomics to expand the fungal tree of life.</title>
        <authorList>
            <person name="Ahrendt S.R."/>
            <person name="Quandt C.A."/>
            <person name="Ciobanu D."/>
            <person name="Clum A."/>
            <person name="Salamov A."/>
            <person name="Andreopoulos B."/>
            <person name="Cheng J.F."/>
            <person name="Woyke T."/>
            <person name="Pelin A."/>
            <person name="Henrissat B."/>
            <person name="Reynolds N.K."/>
            <person name="Benny G.L."/>
            <person name="Smith M.E."/>
            <person name="James T.Y."/>
            <person name="Grigoriev I.V."/>
        </authorList>
    </citation>
    <scope>NUCLEOTIDE SEQUENCE [LARGE SCALE GENOMIC DNA]</scope>
    <source>
        <strain evidence="7">ATCC 52028</strain>
    </source>
</reference>
<dbReference type="EMBL" id="ML014173">
    <property type="protein sequence ID" value="RKP01406.1"/>
    <property type="molecule type" value="Genomic_DNA"/>
</dbReference>
<dbReference type="SUPFAM" id="SSF50978">
    <property type="entry name" value="WD40 repeat-like"/>
    <property type="match status" value="1"/>
</dbReference>
<evidence type="ECO:0008006" key="8">
    <source>
        <dbReference type="Google" id="ProtNLM"/>
    </source>
</evidence>
<feature type="compositionally biased region" description="Basic and acidic residues" evidence="5">
    <location>
        <begin position="1"/>
        <end position="11"/>
    </location>
</feature>
<evidence type="ECO:0000313" key="6">
    <source>
        <dbReference type="EMBL" id="RKP01406.1"/>
    </source>
</evidence>
<evidence type="ECO:0000256" key="1">
    <source>
        <dbReference type="ARBA" id="ARBA00004496"/>
    </source>
</evidence>
<evidence type="ECO:0000256" key="5">
    <source>
        <dbReference type="SAM" id="MobiDB-lite"/>
    </source>
</evidence>
<dbReference type="GO" id="GO:0045504">
    <property type="term" value="F:dynein heavy chain binding"/>
    <property type="evidence" value="ECO:0007669"/>
    <property type="project" value="TreeGrafter"/>
</dbReference>
<dbReference type="Gene3D" id="2.130.10.10">
    <property type="entry name" value="YVTN repeat-like/Quinoprotein amine dehydrogenase"/>
    <property type="match status" value="1"/>
</dbReference>
<evidence type="ECO:0000256" key="2">
    <source>
        <dbReference type="ARBA" id="ARBA00022490"/>
    </source>
</evidence>
<dbReference type="OrthoDB" id="366230at2759"/>
<evidence type="ECO:0000313" key="7">
    <source>
        <dbReference type="Proteomes" id="UP000274922"/>
    </source>
</evidence>
<dbReference type="SMART" id="SM00320">
    <property type="entry name" value="WD40"/>
    <property type="match status" value="3"/>
</dbReference>
<organism evidence="6 7">
    <name type="scientific">Caulochytrium protostelioides</name>
    <dbReference type="NCBI Taxonomy" id="1555241"/>
    <lineage>
        <taxon>Eukaryota</taxon>
        <taxon>Fungi</taxon>
        <taxon>Fungi incertae sedis</taxon>
        <taxon>Chytridiomycota</taxon>
        <taxon>Chytridiomycota incertae sedis</taxon>
        <taxon>Chytridiomycetes</taxon>
        <taxon>Caulochytriales</taxon>
        <taxon>Caulochytriaceae</taxon>
        <taxon>Caulochytrium</taxon>
    </lineage>
</organism>
<keyword evidence="7" id="KW-1185">Reference proteome</keyword>
<accession>A0A4P9X813</accession>
<feature type="region of interest" description="Disordered" evidence="5">
    <location>
        <begin position="1"/>
        <end position="52"/>
    </location>
</feature>
<keyword evidence="2" id="KW-0963">Cytoplasm</keyword>
<dbReference type="PANTHER" id="PTHR12442">
    <property type="entry name" value="DYNEIN INTERMEDIATE CHAIN"/>
    <property type="match status" value="1"/>
</dbReference>
<dbReference type="GO" id="GO:0045503">
    <property type="term" value="F:dynein light chain binding"/>
    <property type="evidence" value="ECO:0007669"/>
    <property type="project" value="TreeGrafter"/>
</dbReference>
<feature type="compositionally biased region" description="Polar residues" evidence="5">
    <location>
        <begin position="34"/>
        <end position="50"/>
    </location>
</feature>
<keyword evidence="3" id="KW-0853">WD repeat</keyword>
<sequence>MHVGLRLDDATLHPWQPGKPAARSHPAHSGRDGATQTPPVAYSETGTQPPLQRDATTHVAPALLDAAWFRIAQAQDLTVYGPPGAPQRPPRGRPPLVGMPPLDGFLARVEAPLSRQLLANLATFEVYRALDRRFGGDDADIAGAVADHAGRGRAARDAVQPQALWHRLPEMPSAATLAGMAAAAAADADADGTCDPDPLRCSSLAVDATGTHLALGIAHAHHTAWCDHPGDLQVLRLGMHAAEPHEVVLQTATDHCVTALVFHPQEPAWLVGGGYDGRLWRWQLGGPRHGECVAAPRADGHDEPVRFLTWCAAPRRPHAADAAISDPDPAAYLLSGDDRGRLIVWALTPQRFVRVRSSQLRVSALTAALPPRTVSSRVADAAQAQAHLILSAVQPLDGSAGGEGHLAVDAHGATRLVVASPIGYAIEITTRGLAPAGDEQPTPEAFAGASAATRVFPPTAWTSASSALASAPASAAAAPLLGSQWTLGLAASPFCANLFLQARTGNTLSLHSALAGHRGAIWSWSVPAAAAADAAASDALFRDLTCVAWSPFFPLVFVCGTDDGALAFFDLRRADDGPCAVWTVPIWPAAAAAASPARVDEGPPAFRPIVLGSAAHAVNAVDAAPPGTTHPFAARLTRLAAAHDDDDARHVRAIGFHPTQPHVVTYLLANGQFGQYALPRAAYRAAPSLSQQADDRRELMRLVDQRLGAHRPAASSKPS</sequence>
<dbReference type="InterPro" id="IPR001680">
    <property type="entry name" value="WD40_rpt"/>
</dbReference>